<evidence type="ECO:0000313" key="1">
    <source>
        <dbReference type="EMBL" id="NIY73841.1"/>
    </source>
</evidence>
<evidence type="ECO:0008006" key="3">
    <source>
        <dbReference type="Google" id="ProtNLM"/>
    </source>
</evidence>
<dbReference type="Gene3D" id="3.40.50.150">
    <property type="entry name" value="Vaccinia Virus protein VP39"/>
    <property type="match status" value="1"/>
</dbReference>
<keyword evidence="2" id="KW-1185">Reference proteome</keyword>
<protein>
    <recommendedName>
        <fullName evidence="3">Methyltransferase domain-containing protein</fullName>
    </recommendedName>
</protein>
<accession>A0ABX0W0X1</accession>
<dbReference type="RefSeq" id="WP_167639225.1">
    <property type="nucleotide sequence ID" value="NZ_JAATOP010000014.1"/>
</dbReference>
<comment type="caution">
    <text evidence="1">The sequence shown here is derived from an EMBL/GenBank/DDBJ whole genome shotgun (WGS) entry which is preliminary data.</text>
</comment>
<dbReference type="InterPro" id="IPR029063">
    <property type="entry name" value="SAM-dependent_MTases_sf"/>
</dbReference>
<evidence type="ECO:0000313" key="2">
    <source>
        <dbReference type="Proteomes" id="UP000709466"/>
    </source>
</evidence>
<name>A0ABX0W0X1_9RHOB</name>
<dbReference type="SUPFAM" id="SSF53335">
    <property type="entry name" value="S-adenosyl-L-methionine-dependent methyltransferases"/>
    <property type="match status" value="1"/>
</dbReference>
<proteinExistence type="predicted"/>
<sequence>MTDKPDSAADLFDQASSMIEEMQRETATTLPALPLPSLLERCTELLFSDAVPVLHAVHVLAGLPLAKPEWWEKRTVNLSCVSVGDMMAELRRTGLGDTEISELIADHIGGLRAALQARGKDLLVLIPTGFAQSPVLIEGAQNHVIVAHPATLWTTAKLGEYTRPFEPTAVHRIEDFADCIFGDHRSLFRALQVRAFDFVLPQDGEVQVKEVAVSTEGKPFEKLCNKLGYSPAKFDKLTIKASAAPAVHRSDVGETVALISGFMRRVTEIADYFDIAPDIDWTHIYKTLDGALANQGADFFELVENGVTGRSDFDRIMMYLAASAHFHQAGLRLHALDFAGRAEQLIQPSDRWLRVLVATLKVDLNAQNDAVWYLASDAVEAVQGNLRKTLDTVLTTIAPKPAAAEHGHALLMTHWQTNPPADIGRKRKLIEIGTTREEVPGQGSTRKLAEVCKNLGLDFVTVDMDPRNGREAQQMFDRMGYDFKAVTSKGEDFLAAYDGEIDFVFLDAYDFDHGMHSEIRQSRYEKFLGARIDEEACHKMHLDCAESLITKLAPDGLICFDDTWQDENGNWTAKGTTAMPFLLANGFEVIRKENKAALLKRV</sequence>
<dbReference type="Proteomes" id="UP000709466">
    <property type="component" value="Unassembled WGS sequence"/>
</dbReference>
<gene>
    <name evidence="1" type="ORF">HCZ30_15530</name>
</gene>
<reference evidence="1 2" key="1">
    <citation type="submission" date="2020-03" db="EMBL/GenBank/DDBJ databases">
        <title>Bacterial isolates of synthetic phycosphere.</title>
        <authorList>
            <person name="Fu H."/>
            <person name="Moran M.A."/>
        </authorList>
    </citation>
    <scope>NUCLEOTIDE SEQUENCE [LARGE SCALE GENOMIC DNA]</scope>
    <source>
        <strain evidence="1 2">HF1</strain>
    </source>
</reference>
<organism evidence="1 2">
    <name type="scientific">Marivivens donghaensis</name>
    <dbReference type="NCBI Taxonomy" id="1699413"/>
    <lineage>
        <taxon>Bacteria</taxon>
        <taxon>Pseudomonadati</taxon>
        <taxon>Pseudomonadota</taxon>
        <taxon>Alphaproteobacteria</taxon>
        <taxon>Rhodobacterales</taxon>
        <taxon>Paracoccaceae</taxon>
        <taxon>Marivivens group</taxon>
        <taxon>Marivivens</taxon>
    </lineage>
</organism>
<dbReference type="EMBL" id="JAATOP010000014">
    <property type="protein sequence ID" value="NIY73841.1"/>
    <property type="molecule type" value="Genomic_DNA"/>
</dbReference>